<name>A0A177HPA0_9ACTN</name>
<protein>
    <submittedName>
        <fullName evidence="4">Trehalase</fullName>
        <ecNumber evidence="4">3.2.1.28</ecNumber>
    </submittedName>
</protein>
<dbReference type="GO" id="GO:0005975">
    <property type="term" value="P:carbohydrate metabolic process"/>
    <property type="evidence" value="ECO:0007669"/>
    <property type="project" value="InterPro"/>
</dbReference>
<accession>A0A177HPA0</accession>
<dbReference type="Gene3D" id="1.50.10.10">
    <property type="match status" value="1"/>
</dbReference>
<keyword evidence="4" id="KW-0378">Hydrolase</keyword>
<feature type="compositionally biased region" description="Acidic residues" evidence="1">
    <location>
        <begin position="1"/>
        <end position="13"/>
    </location>
</feature>
<comment type="caution">
    <text evidence="4">The sequence shown here is derived from an EMBL/GenBank/DDBJ whole genome shotgun (WGS) entry which is preliminary data.</text>
</comment>
<reference evidence="4 5" key="1">
    <citation type="submission" date="2015-12" db="EMBL/GenBank/DDBJ databases">
        <title>Genome sequence of Streptomyces sp. G25.</title>
        <authorList>
            <person name="Poehlein A."/>
            <person name="Roettig A."/>
            <person name="Hiessl S."/>
            <person name="Hauschild P."/>
            <person name="Schauer J."/>
            <person name="Madkour M.H."/>
            <person name="Al-Ansari A.M."/>
            <person name="Almakishah N.H."/>
            <person name="Steinbuechel A."/>
            <person name="Daniel R."/>
        </authorList>
    </citation>
    <scope>NUCLEOTIDE SEQUENCE [LARGE SCALE GENOMIC DNA]</scope>
    <source>
        <strain evidence="5">G25(2015)</strain>
    </source>
</reference>
<dbReference type="PATRIC" id="fig|1716141.3.peg.4305"/>
<feature type="domain" description="GH15-like" evidence="2">
    <location>
        <begin position="261"/>
        <end position="631"/>
    </location>
</feature>
<sequence length="639" mass="71359">MTEADVTEADVTVEAEGAAGRSGSPGGWPGGADTSRGASRYLPVAEHGLIGDLRSAALVGTNGTIDWYCCARFDAPSVFASILDADKGGSFELAADVPARTKQFYFPDTNVLITRFFADDGVGEIQDFMPVVDDSREADRHRLIRRVVCVRGSLPFHARVAPRFEYGTQPHTVHVQDGQAIFETPSLALALTSTVPVEVTGQDVWSLFKLHEGESAVFALDRVGGGVAPRFCALSEAEQQFNATVRYWRRWLSRSRYRGRWREMVHRSALTLKLLTYAPTGAIVAAPTTSLPEQIGGERNWDYRYVWIRDAAFCVYAMLRLGFTDEAEAFMGFLTEHISREQPRSAGPIGPLQIMYGIDGRHELPEREVPHLEGYRGSAPVRIGNGAVKQLQLDIYGALIDSLYLYDKWGQPISSGHWDSICDLVDWVCNHWDQPDEGVWETRGGRKAFLYSRLMCWVAIERAMRMARHRGLPADLVRWGRARDAIYRRIMRRGWSDKRQAFVQYEGGDVLDASLLMMPLAKFISPTDPKWLSTLDALGEDLVSDSLVYRYDPQASPDGLRGEEGTFSICSFWYVEALTRAGRLDEARLAFEKMLTYANHLGLYAEEVGQTGEQQGNFPQAFTHLSLISAAFNLDRALG</sequence>
<dbReference type="InterPro" id="IPR008928">
    <property type="entry name" value="6-hairpin_glycosidase_sf"/>
</dbReference>
<dbReference type="InterPro" id="IPR012341">
    <property type="entry name" value="6hp_glycosidase-like_sf"/>
</dbReference>
<organism evidence="4 5">
    <name type="scientific">Streptomyces jeddahensis</name>
    <dbReference type="NCBI Taxonomy" id="1716141"/>
    <lineage>
        <taxon>Bacteria</taxon>
        <taxon>Bacillati</taxon>
        <taxon>Actinomycetota</taxon>
        <taxon>Actinomycetes</taxon>
        <taxon>Kitasatosporales</taxon>
        <taxon>Streptomycetaceae</taxon>
        <taxon>Streptomyces</taxon>
    </lineage>
</organism>
<dbReference type="Proteomes" id="UP000077381">
    <property type="component" value="Unassembled WGS sequence"/>
</dbReference>
<evidence type="ECO:0000313" key="5">
    <source>
        <dbReference type="Proteomes" id="UP000077381"/>
    </source>
</evidence>
<dbReference type="EC" id="3.2.1.28" evidence="4"/>
<proteinExistence type="predicted"/>
<dbReference type="PANTHER" id="PTHR31616:SF0">
    <property type="entry name" value="GLUCAN 1,4-ALPHA-GLUCOSIDASE"/>
    <property type="match status" value="1"/>
</dbReference>
<dbReference type="GO" id="GO:0004555">
    <property type="term" value="F:alpha,alpha-trehalase activity"/>
    <property type="evidence" value="ECO:0007669"/>
    <property type="project" value="UniProtKB-EC"/>
</dbReference>
<dbReference type="AlphaFoldDB" id="A0A177HPA0"/>
<evidence type="ECO:0000259" key="3">
    <source>
        <dbReference type="Pfam" id="PF19291"/>
    </source>
</evidence>
<dbReference type="Pfam" id="PF00723">
    <property type="entry name" value="Glyco_hydro_15"/>
    <property type="match status" value="1"/>
</dbReference>
<dbReference type="InterPro" id="IPR045582">
    <property type="entry name" value="Trehalase-like_N"/>
</dbReference>
<dbReference type="Pfam" id="PF19291">
    <property type="entry name" value="TREH_N"/>
    <property type="match status" value="1"/>
</dbReference>
<keyword evidence="4" id="KW-0326">Glycosidase</keyword>
<dbReference type="SUPFAM" id="SSF48208">
    <property type="entry name" value="Six-hairpin glycosidases"/>
    <property type="match status" value="1"/>
</dbReference>
<feature type="domain" description="Trehalase-like N-terminal" evidence="3">
    <location>
        <begin position="42"/>
        <end position="184"/>
    </location>
</feature>
<dbReference type="STRING" id="1716141.STSP_40910"/>
<dbReference type="InterPro" id="IPR011613">
    <property type="entry name" value="GH15-like"/>
</dbReference>
<evidence type="ECO:0000256" key="1">
    <source>
        <dbReference type="SAM" id="MobiDB-lite"/>
    </source>
</evidence>
<dbReference type="PANTHER" id="PTHR31616">
    <property type="entry name" value="TREHALASE"/>
    <property type="match status" value="1"/>
</dbReference>
<evidence type="ECO:0000259" key="2">
    <source>
        <dbReference type="Pfam" id="PF00723"/>
    </source>
</evidence>
<gene>
    <name evidence="4" type="ORF">STSP_40910</name>
</gene>
<feature type="region of interest" description="Disordered" evidence="1">
    <location>
        <begin position="1"/>
        <end position="35"/>
    </location>
</feature>
<evidence type="ECO:0000313" key="4">
    <source>
        <dbReference type="EMBL" id="OAH12745.1"/>
    </source>
</evidence>
<keyword evidence="5" id="KW-1185">Reference proteome</keyword>
<dbReference type="EMBL" id="LOHS01000088">
    <property type="protein sequence ID" value="OAH12745.1"/>
    <property type="molecule type" value="Genomic_DNA"/>
</dbReference>